<evidence type="ECO:0000256" key="5">
    <source>
        <dbReference type="PIRSR" id="PIRSR613078-2"/>
    </source>
</evidence>
<evidence type="ECO:0000256" key="3">
    <source>
        <dbReference type="ARBA" id="ARBA00023152"/>
    </source>
</evidence>
<dbReference type="CDD" id="cd07067">
    <property type="entry name" value="HP_PGM_like"/>
    <property type="match status" value="1"/>
</dbReference>
<feature type="binding site" evidence="5">
    <location>
        <position position="108"/>
    </location>
    <ligand>
        <name>substrate</name>
    </ligand>
</feature>
<evidence type="ECO:0000256" key="6">
    <source>
        <dbReference type="PIRSR" id="PIRSR613078-3"/>
    </source>
</evidence>
<dbReference type="InterPro" id="IPR005952">
    <property type="entry name" value="Phosphogly_mut1"/>
</dbReference>
<gene>
    <name evidence="7" type="ORF">R5R35_012292</name>
</gene>
<evidence type="ECO:0000256" key="4">
    <source>
        <dbReference type="ARBA" id="ARBA00023235"/>
    </source>
</evidence>
<feature type="site" description="Transition state stabilizer" evidence="6">
    <location>
        <position position="196"/>
    </location>
</feature>
<protein>
    <recommendedName>
        <fullName evidence="2">phosphoglycerate mutase (2,3-diphosphoglycerate-dependent)</fullName>
        <ecNumber evidence="2">5.4.2.11</ecNumber>
    </recommendedName>
</protein>
<organism evidence="7 8">
    <name type="scientific">Gryllus longicercus</name>
    <dbReference type="NCBI Taxonomy" id="2509291"/>
    <lineage>
        <taxon>Eukaryota</taxon>
        <taxon>Metazoa</taxon>
        <taxon>Ecdysozoa</taxon>
        <taxon>Arthropoda</taxon>
        <taxon>Hexapoda</taxon>
        <taxon>Insecta</taxon>
        <taxon>Pterygota</taxon>
        <taxon>Neoptera</taxon>
        <taxon>Polyneoptera</taxon>
        <taxon>Orthoptera</taxon>
        <taxon>Ensifera</taxon>
        <taxon>Gryllidea</taxon>
        <taxon>Grylloidea</taxon>
        <taxon>Gryllidae</taxon>
        <taxon>Gryllinae</taxon>
        <taxon>Gryllus</taxon>
    </lineage>
</organism>
<dbReference type="PIRSF" id="PIRSF000709">
    <property type="entry name" value="6PFK_2-Ptase"/>
    <property type="match status" value="1"/>
</dbReference>
<dbReference type="Gene3D" id="3.40.50.1240">
    <property type="entry name" value="Phosphoglycerate mutase-like"/>
    <property type="match status" value="1"/>
</dbReference>
<feature type="binding site" evidence="5">
    <location>
        <begin position="197"/>
        <end position="198"/>
    </location>
    <ligand>
        <name>substrate</name>
    </ligand>
</feature>
<dbReference type="HAMAP" id="MF_01039">
    <property type="entry name" value="PGAM_GpmA"/>
    <property type="match status" value="1"/>
</dbReference>
<keyword evidence="8" id="KW-1185">Reference proteome</keyword>
<dbReference type="NCBIfam" id="TIGR01258">
    <property type="entry name" value="pgm_1"/>
    <property type="match status" value="1"/>
</dbReference>
<dbReference type="GO" id="GO:0016791">
    <property type="term" value="F:phosphatase activity"/>
    <property type="evidence" value="ECO:0007669"/>
    <property type="project" value="UniProtKB-ARBA"/>
</dbReference>
<dbReference type="GO" id="GO:0004619">
    <property type="term" value="F:phosphoglycerate mutase activity"/>
    <property type="evidence" value="ECO:0007669"/>
    <property type="project" value="UniProtKB-EC"/>
</dbReference>
<comment type="similarity">
    <text evidence="1">Belongs to the phosphoglycerate mutase family. BPG-dependent PGAM subfamily.</text>
</comment>
<keyword evidence="3" id="KW-0324">Glycolysis</keyword>
<dbReference type="EC" id="5.4.2.11" evidence="2"/>
<dbReference type="SMART" id="SM00855">
    <property type="entry name" value="PGAM"/>
    <property type="match status" value="1"/>
</dbReference>
<proteinExistence type="inferred from homology"/>
<dbReference type="Proteomes" id="UP001378592">
    <property type="component" value="Unassembled WGS sequence"/>
</dbReference>
<evidence type="ECO:0000313" key="7">
    <source>
        <dbReference type="EMBL" id="KAK7864805.1"/>
    </source>
</evidence>
<dbReference type="GO" id="GO:0006096">
    <property type="term" value="P:glycolytic process"/>
    <property type="evidence" value="ECO:0007669"/>
    <property type="project" value="UniProtKB-KW"/>
</dbReference>
<feature type="binding site" evidence="5">
    <location>
        <begin position="18"/>
        <end position="25"/>
    </location>
    <ligand>
        <name>substrate</name>
    </ligand>
</feature>
<dbReference type="SUPFAM" id="SSF53254">
    <property type="entry name" value="Phosphoglycerate mutase-like"/>
    <property type="match status" value="1"/>
</dbReference>
<name>A0AAN9VH64_9ORTH</name>
<evidence type="ECO:0000256" key="2">
    <source>
        <dbReference type="ARBA" id="ARBA00012028"/>
    </source>
</evidence>
<evidence type="ECO:0000256" key="1">
    <source>
        <dbReference type="ARBA" id="ARBA00006717"/>
    </source>
</evidence>
<dbReference type="Pfam" id="PF00300">
    <property type="entry name" value="His_Phos_1"/>
    <property type="match status" value="2"/>
</dbReference>
<feature type="binding site" evidence="5">
    <location>
        <begin position="124"/>
        <end position="125"/>
    </location>
    <ligand>
        <name>substrate</name>
    </ligand>
</feature>
<sequence length="264" mass="30605">MADDEEEVRKRAILLLVRNAECEWNAQNLFCGWYDSPLTENGKEQAIAAAAMIKKKKFQVDVAHTSLLSRANDTLKIILEELEVPEIPIQVSWRLNPKHYGALTSWCKSEMAGKYGEEQVLLWRRSYRVPPPPMECDHEYFYEFLDDYRYKAPEQLVENIPFTETLEQVLQRLLPYWFEVIIPQLQEGNTVLIAGHGNSLRALMKHIEGISEEGLLELNVPNSIPFFYELNMDSWKPAKPMRYMTDESTTQKGIEKVILQGKPV</sequence>
<comment type="caution">
    <text evidence="7">The sequence shown here is derived from an EMBL/GenBank/DDBJ whole genome shotgun (WGS) entry which is preliminary data.</text>
</comment>
<evidence type="ECO:0000313" key="8">
    <source>
        <dbReference type="Proteomes" id="UP001378592"/>
    </source>
</evidence>
<dbReference type="AlphaFoldDB" id="A0AAN9VH64"/>
<reference evidence="7 8" key="1">
    <citation type="submission" date="2024-03" db="EMBL/GenBank/DDBJ databases">
        <title>The genome assembly and annotation of the cricket Gryllus longicercus Weissman &amp; Gray.</title>
        <authorList>
            <person name="Szrajer S."/>
            <person name="Gray D."/>
            <person name="Ylla G."/>
        </authorList>
    </citation>
    <scope>NUCLEOTIDE SEQUENCE [LARGE SCALE GENOMIC DNA]</scope>
    <source>
        <strain evidence="7">DAG 2021-001</strain>
        <tissue evidence="7">Whole body minus gut</tissue>
    </source>
</reference>
<accession>A0AAN9VH64</accession>
<feature type="binding site" evidence="5">
    <location>
        <position position="70"/>
    </location>
    <ligand>
        <name>substrate</name>
    </ligand>
</feature>
<dbReference type="InterPro" id="IPR013078">
    <property type="entry name" value="His_Pase_superF_clade-1"/>
</dbReference>
<dbReference type="EMBL" id="JAZDUA010000195">
    <property type="protein sequence ID" value="KAK7864805.1"/>
    <property type="molecule type" value="Genomic_DNA"/>
</dbReference>
<keyword evidence="4" id="KW-0413">Isomerase</keyword>
<dbReference type="PANTHER" id="PTHR11931">
    <property type="entry name" value="PHOSPHOGLYCERATE MUTASE"/>
    <property type="match status" value="1"/>
</dbReference>
<dbReference type="InterPro" id="IPR029033">
    <property type="entry name" value="His_PPase_superfam"/>
</dbReference>